<evidence type="ECO:0000313" key="8">
    <source>
        <dbReference type="Proteomes" id="UP000265768"/>
    </source>
</evidence>
<dbReference type="PIRSF" id="PIRSF002741">
    <property type="entry name" value="MppA"/>
    <property type="match status" value="1"/>
</dbReference>
<accession>A0A3A4B2R5</accession>
<comment type="caution">
    <text evidence="7">The sequence shown here is derived from an EMBL/GenBank/DDBJ whole genome shotgun (WGS) entry which is preliminary data.</text>
</comment>
<dbReference type="InterPro" id="IPR030678">
    <property type="entry name" value="Peptide/Ni-bd"/>
</dbReference>
<dbReference type="Proteomes" id="UP000265768">
    <property type="component" value="Unassembled WGS sequence"/>
</dbReference>
<protein>
    <submittedName>
        <fullName evidence="7">ABC transporter substrate-binding protein</fullName>
    </submittedName>
</protein>
<comment type="similarity">
    <text evidence="2">Belongs to the bacterial solute-binding protein 5 family.</text>
</comment>
<dbReference type="PROSITE" id="PS51257">
    <property type="entry name" value="PROKAR_LIPOPROTEIN"/>
    <property type="match status" value="1"/>
</dbReference>
<dbReference type="GO" id="GO:0042597">
    <property type="term" value="C:periplasmic space"/>
    <property type="evidence" value="ECO:0007669"/>
    <property type="project" value="UniProtKB-ARBA"/>
</dbReference>
<feature type="chain" id="PRO_5039430976" evidence="5">
    <location>
        <begin position="24"/>
        <end position="557"/>
    </location>
</feature>
<evidence type="ECO:0000256" key="5">
    <source>
        <dbReference type="SAM" id="SignalP"/>
    </source>
</evidence>
<dbReference type="GO" id="GO:0043190">
    <property type="term" value="C:ATP-binding cassette (ABC) transporter complex"/>
    <property type="evidence" value="ECO:0007669"/>
    <property type="project" value="InterPro"/>
</dbReference>
<dbReference type="InterPro" id="IPR000914">
    <property type="entry name" value="SBP_5_dom"/>
</dbReference>
<keyword evidence="3" id="KW-0813">Transport</keyword>
<dbReference type="OrthoDB" id="9796817at2"/>
<dbReference type="CDD" id="cd08493">
    <property type="entry name" value="PBP2_DppA_like"/>
    <property type="match status" value="1"/>
</dbReference>
<dbReference type="EMBL" id="QZEY01000001">
    <property type="protein sequence ID" value="RJL36015.1"/>
    <property type="molecule type" value="Genomic_DNA"/>
</dbReference>
<dbReference type="SUPFAM" id="SSF53850">
    <property type="entry name" value="Periplasmic binding protein-like II"/>
    <property type="match status" value="1"/>
</dbReference>
<evidence type="ECO:0000256" key="4">
    <source>
        <dbReference type="ARBA" id="ARBA00022729"/>
    </source>
</evidence>
<dbReference type="PANTHER" id="PTHR30290">
    <property type="entry name" value="PERIPLASMIC BINDING COMPONENT OF ABC TRANSPORTER"/>
    <property type="match status" value="1"/>
</dbReference>
<dbReference type="InterPro" id="IPR039424">
    <property type="entry name" value="SBP_5"/>
</dbReference>
<dbReference type="InterPro" id="IPR023765">
    <property type="entry name" value="SBP_5_CS"/>
</dbReference>
<dbReference type="GO" id="GO:0015833">
    <property type="term" value="P:peptide transport"/>
    <property type="evidence" value="ECO:0007669"/>
    <property type="project" value="TreeGrafter"/>
</dbReference>
<dbReference type="Gene3D" id="3.40.190.10">
    <property type="entry name" value="Periplasmic binding protein-like II"/>
    <property type="match status" value="1"/>
</dbReference>
<gene>
    <name evidence="7" type="ORF">D5H75_04450</name>
</gene>
<dbReference type="PANTHER" id="PTHR30290:SF9">
    <property type="entry name" value="OLIGOPEPTIDE-BINDING PROTEIN APPA"/>
    <property type="match status" value="1"/>
</dbReference>
<dbReference type="PROSITE" id="PS01040">
    <property type="entry name" value="SBP_BACTERIAL_5"/>
    <property type="match status" value="1"/>
</dbReference>
<organism evidence="7 8">
    <name type="scientific">Bailinhaonella thermotolerans</name>
    <dbReference type="NCBI Taxonomy" id="1070861"/>
    <lineage>
        <taxon>Bacteria</taxon>
        <taxon>Bacillati</taxon>
        <taxon>Actinomycetota</taxon>
        <taxon>Actinomycetes</taxon>
        <taxon>Streptosporangiales</taxon>
        <taxon>Streptosporangiaceae</taxon>
        <taxon>Bailinhaonella</taxon>
    </lineage>
</organism>
<reference evidence="7 8" key="1">
    <citation type="submission" date="2018-09" db="EMBL/GenBank/DDBJ databases">
        <title>YIM 75507 draft genome.</title>
        <authorList>
            <person name="Tang S."/>
            <person name="Feng Y."/>
        </authorList>
    </citation>
    <scope>NUCLEOTIDE SEQUENCE [LARGE SCALE GENOMIC DNA]</scope>
    <source>
        <strain evidence="7 8">YIM 75507</strain>
    </source>
</reference>
<dbReference type="Gene3D" id="3.10.105.10">
    <property type="entry name" value="Dipeptide-binding Protein, Domain 3"/>
    <property type="match status" value="1"/>
</dbReference>
<keyword evidence="8" id="KW-1185">Reference proteome</keyword>
<proteinExistence type="inferred from homology"/>
<name>A0A3A4B2R5_9ACTN</name>
<evidence type="ECO:0000313" key="7">
    <source>
        <dbReference type="EMBL" id="RJL36015.1"/>
    </source>
</evidence>
<evidence type="ECO:0000256" key="1">
    <source>
        <dbReference type="ARBA" id="ARBA00004193"/>
    </source>
</evidence>
<sequence>MHRRRGPVRALTALALGGALALAAACGGGGQSGGGNKAGGGSGTKDVFVWALSDQPKVLDSSYASDGETFRVTRQIYEGLVGTEAGGTKIVPALATQWDTKDSKTWEFTLKKGVKFHDGTDFNAKSVCDNFERWYNFTGAQQNPAVSTYWQTTMGGFKKNESEDLGPSLYKSCEAKADDKVVITLTNPSASFISVLALPSFAMVSMDAVKKYGDTVEMKGDAPNYTGKFSTENPVGTGAYKFVSWQRGDKLTLERFDGYHGEKAKIKTIVFRAIGDGPARRQALESGEIDGFDQVEPADVETMKAAGFQVQERAALNVGYVGFNQKKKPLDNPKIRQAIAHALNRDGLVKAKYPPGSEVAHQWMPPAIEGYNDAVTKYDYNPEKAKQLIKESGVTDLSLEFWYPTKVSRPYMPDPAANFQAFKSDLEAVGFKVTTKTYPWNPDYLEKVDQGQAGIFLLGWNADFADADNFIGTFFQQFNPRYGFRNKEIFDILAKAEAEPDPAKRVELYKEANKMISDFVPGVPYVHNKSYVGLAKDVQGFKTDPLSNEQFSIVSRG</sequence>
<evidence type="ECO:0000259" key="6">
    <source>
        <dbReference type="Pfam" id="PF00496"/>
    </source>
</evidence>
<evidence type="ECO:0000256" key="2">
    <source>
        <dbReference type="ARBA" id="ARBA00005695"/>
    </source>
</evidence>
<comment type="subcellular location">
    <subcellularLocation>
        <location evidence="1">Cell membrane</location>
        <topology evidence="1">Lipid-anchor</topology>
    </subcellularLocation>
</comment>
<dbReference type="Gene3D" id="3.90.76.10">
    <property type="entry name" value="Dipeptide-binding Protein, Domain 1"/>
    <property type="match status" value="1"/>
</dbReference>
<dbReference type="AlphaFoldDB" id="A0A3A4B2R5"/>
<dbReference type="RefSeq" id="WP_119924989.1">
    <property type="nucleotide sequence ID" value="NZ_QZEY01000001.1"/>
</dbReference>
<evidence type="ECO:0000256" key="3">
    <source>
        <dbReference type="ARBA" id="ARBA00022448"/>
    </source>
</evidence>
<dbReference type="Pfam" id="PF00496">
    <property type="entry name" value="SBP_bac_5"/>
    <property type="match status" value="1"/>
</dbReference>
<feature type="signal peptide" evidence="5">
    <location>
        <begin position="1"/>
        <end position="23"/>
    </location>
</feature>
<feature type="domain" description="Solute-binding protein family 5" evidence="6">
    <location>
        <begin position="89"/>
        <end position="478"/>
    </location>
</feature>
<keyword evidence="4 5" id="KW-0732">Signal</keyword>
<dbReference type="GO" id="GO:1904680">
    <property type="term" value="F:peptide transmembrane transporter activity"/>
    <property type="evidence" value="ECO:0007669"/>
    <property type="project" value="TreeGrafter"/>
</dbReference>